<dbReference type="RefSeq" id="WP_302909876.1">
    <property type="nucleotide sequence ID" value="NZ_JAUMIS010000002.1"/>
</dbReference>
<accession>A0ABT8W1K5</accession>
<dbReference type="InterPro" id="IPR013024">
    <property type="entry name" value="GGCT-like"/>
</dbReference>
<dbReference type="CDD" id="cd06661">
    <property type="entry name" value="GGCT_like"/>
    <property type="match status" value="1"/>
</dbReference>
<evidence type="ECO:0000313" key="3">
    <source>
        <dbReference type="Proteomes" id="UP001168640"/>
    </source>
</evidence>
<reference evidence="2" key="1">
    <citation type="submission" date="2023-07" db="EMBL/GenBank/DDBJ databases">
        <title>Marinobacter sp. chi1 genome sequencing and assembly.</title>
        <authorList>
            <person name="Park S."/>
        </authorList>
    </citation>
    <scope>NUCLEOTIDE SEQUENCE</scope>
    <source>
        <strain evidence="2">Chi1</strain>
    </source>
</reference>
<dbReference type="InterPro" id="IPR036568">
    <property type="entry name" value="GGCT-like_sf"/>
</dbReference>
<dbReference type="InterPro" id="IPR017939">
    <property type="entry name" value="G-Glutamylcylcotransferase"/>
</dbReference>
<gene>
    <name evidence="2" type="ORF">QVZ43_10375</name>
</gene>
<dbReference type="Proteomes" id="UP001168640">
    <property type="component" value="Unassembled WGS sequence"/>
</dbReference>
<dbReference type="EMBL" id="JAUMIS010000002">
    <property type="protein sequence ID" value="MDO3722127.1"/>
    <property type="molecule type" value="Genomic_DNA"/>
</dbReference>
<proteinExistence type="predicted"/>
<comment type="caution">
    <text evidence="2">The sequence shown here is derived from an EMBL/GenBank/DDBJ whole genome shotgun (WGS) entry which is preliminary data.</text>
</comment>
<evidence type="ECO:0000256" key="1">
    <source>
        <dbReference type="ARBA" id="ARBA00023239"/>
    </source>
</evidence>
<keyword evidence="3" id="KW-1185">Reference proteome</keyword>
<protein>
    <submittedName>
        <fullName evidence="2">Gamma-glutamylcyclotransferase family protein</fullName>
    </submittedName>
</protein>
<dbReference type="Gene3D" id="3.10.490.10">
    <property type="entry name" value="Gamma-glutamyl cyclotransferase-like"/>
    <property type="match status" value="1"/>
</dbReference>
<evidence type="ECO:0000313" key="2">
    <source>
        <dbReference type="EMBL" id="MDO3722127.1"/>
    </source>
</evidence>
<name>A0ABT8W1K5_9GAMM</name>
<dbReference type="SUPFAM" id="SSF110857">
    <property type="entry name" value="Gamma-glutamyl cyclotransferase-like"/>
    <property type="match status" value="1"/>
</dbReference>
<dbReference type="PANTHER" id="PTHR12935">
    <property type="entry name" value="GAMMA-GLUTAMYLCYCLOTRANSFERASE"/>
    <property type="match status" value="1"/>
</dbReference>
<dbReference type="PANTHER" id="PTHR12935:SF0">
    <property type="entry name" value="GAMMA-GLUTAMYLCYCLOTRANSFERASE"/>
    <property type="match status" value="1"/>
</dbReference>
<sequence>MKYFAYGSNMSLPRLKQRVPSAQRIGMFTLVEHSLRFHKHSKIDGSAKCDALFTGNPDDSVIGAVFDILEHEKGRLDLVEGLGFGYREKQVTVTDAQGYSLEAFTYYATSTDSSLLPHSWYVHHVVQGAIETGVPAAYLNAITAIESQEDPDRGRDARERAIHGK</sequence>
<keyword evidence="1" id="KW-0456">Lyase</keyword>
<organism evidence="2 3">
    <name type="scientific">Marinobacter suaedae</name>
    <dbReference type="NCBI Taxonomy" id="3057675"/>
    <lineage>
        <taxon>Bacteria</taxon>
        <taxon>Pseudomonadati</taxon>
        <taxon>Pseudomonadota</taxon>
        <taxon>Gammaproteobacteria</taxon>
        <taxon>Pseudomonadales</taxon>
        <taxon>Marinobacteraceae</taxon>
        <taxon>Marinobacter</taxon>
    </lineage>
</organism>
<dbReference type="Pfam" id="PF13772">
    <property type="entry name" value="AIG2_2"/>
    <property type="match status" value="1"/>
</dbReference>